<protein>
    <submittedName>
        <fullName evidence="2">DUF4184 family protein</fullName>
    </submittedName>
</protein>
<dbReference type="InterPro" id="IPR025238">
    <property type="entry name" value="DUF4184"/>
</dbReference>
<comment type="caution">
    <text evidence="2">The sequence shown here is derived from an EMBL/GenBank/DDBJ whole genome shotgun (WGS) entry which is preliminary data.</text>
</comment>
<dbReference type="EMBL" id="WMBB01000010">
    <property type="protein sequence ID" value="MTE15580.1"/>
    <property type="molecule type" value="Genomic_DNA"/>
</dbReference>
<feature type="transmembrane region" description="Helical" evidence="1">
    <location>
        <begin position="134"/>
        <end position="154"/>
    </location>
</feature>
<dbReference type="AlphaFoldDB" id="A0A6I3L3S8"/>
<accession>A0A6I3L3S8</accession>
<feature type="transmembrane region" description="Helical" evidence="1">
    <location>
        <begin position="204"/>
        <end position="230"/>
    </location>
</feature>
<reference evidence="2 3" key="1">
    <citation type="submission" date="2019-11" db="EMBL/GenBank/DDBJ databases">
        <title>Nocardia sp. nov. CT2-14 isolated from soil.</title>
        <authorList>
            <person name="Kanchanasin P."/>
            <person name="Tanasupawat S."/>
            <person name="Yuki M."/>
            <person name="Kudo T."/>
        </authorList>
    </citation>
    <scope>NUCLEOTIDE SEQUENCE [LARGE SCALE GENOMIC DNA]</scope>
    <source>
        <strain evidence="2 3">CT2-14</strain>
    </source>
</reference>
<dbReference type="Proteomes" id="UP000432464">
    <property type="component" value="Unassembled WGS sequence"/>
</dbReference>
<feature type="transmembrane region" description="Helical" evidence="1">
    <location>
        <begin position="50"/>
        <end position="67"/>
    </location>
</feature>
<dbReference type="Pfam" id="PF13803">
    <property type="entry name" value="DUF4184"/>
    <property type="match status" value="1"/>
</dbReference>
<evidence type="ECO:0000313" key="2">
    <source>
        <dbReference type="EMBL" id="MTE15580.1"/>
    </source>
</evidence>
<keyword evidence="1" id="KW-0812">Transmembrane</keyword>
<gene>
    <name evidence="2" type="ORF">GLP40_22770</name>
</gene>
<keyword evidence="3" id="KW-1185">Reference proteome</keyword>
<sequence length="247" mass="26469">MPFTLAHPAAVLPLRRVLWFPGLVAGSLAPDVPYYLRIGVDGELTHALRGLPVDVLLGASLVMVAWALRRTVSRMIGKEITASRPGLVAAATGLLIGGLTHLAWDALTHTDGVAVRHWEVLREPVIGPHRVYNVVGYLSSAGGMLLLAGCLIAWYRRARPADPDPLRAWLAGALIVVAVIAALVARTDPVAKVSLYDCVRHMMIYAITSAAVLFVAYALGSAVLSGILIWTNSRRIRRPLAGESPGR</sequence>
<keyword evidence="1" id="KW-0472">Membrane</keyword>
<feature type="transmembrane region" description="Helical" evidence="1">
    <location>
        <begin position="87"/>
        <end position="104"/>
    </location>
</feature>
<dbReference type="RefSeq" id="WP_154789991.1">
    <property type="nucleotide sequence ID" value="NZ_WMBB01000010.1"/>
</dbReference>
<evidence type="ECO:0000313" key="3">
    <source>
        <dbReference type="Proteomes" id="UP000432464"/>
    </source>
</evidence>
<proteinExistence type="predicted"/>
<evidence type="ECO:0000256" key="1">
    <source>
        <dbReference type="SAM" id="Phobius"/>
    </source>
</evidence>
<name>A0A6I3L3S8_9NOCA</name>
<organism evidence="2 3">
    <name type="scientific">Nocardia aurantiaca</name>
    <dbReference type="NCBI Taxonomy" id="2675850"/>
    <lineage>
        <taxon>Bacteria</taxon>
        <taxon>Bacillati</taxon>
        <taxon>Actinomycetota</taxon>
        <taxon>Actinomycetes</taxon>
        <taxon>Mycobacteriales</taxon>
        <taxon>Nocardiaceae</taxon>
        <taxon>Nocardia</taxon>
    </lineage>
</organism>
<keyword evidence="1" id="KW-1133">Transmembrane helix</keyword>
<feature type="transmembrane region" description="Helical" evidence="1">
    <location>
        <begin position="166"/>
        <end position="184"/>
    </location>
</feature>